<feature type="compositionally biased region" description="Basic residues" evidence="1">
    <location>
        <begin position="244"/>
        <end position="256"/>
    </location>
</feature>
<organism evidence="4 5">
    <name type="scientific">Segatella hominis</name>
    <dbReference type="NCBI Taxonomy" id="2518605"/>
    <lineage>
        <taxon>Bacteria</taxon>
        <taxon>Pseudomonadati</taxon>
        <taxon>Bacteroidota</taxon>
        <taxon>Bacteroidia</taxon>
        <taxon>Bacteroidales</taxon>
        <taxon>Prevotellaceae</taxon>
        <taxon>Segatella</taxon>
    </lineage>
</organism>
<sequence length="780" mass="90175">MALRRRYKIFNKIIKTYKMKVNQKGMDALHRPSFFQSLNSKMSCPINDLPQIESYITRDTSIKGFTEAYRKRLAIGKKCADELKALTPGISIAVEFDGKGREIDNIKGATGLGLIDIDGLDELELEAVFSKASLASYSCCIYRTISGHGLRIFFKYKRPDDCKLSMIDLYELSLNKAINFYEMLLGKEADRKCTDFTRLSGLAHDEKAFFNWDAAPICISDGDIHNFELKNTKPTPPHDAAAVKRTRKPGGGRKKASSICQKPTMALVAPHVENLMKQWGLTFESGSHNDYVNRFAWTCNLYGIQKEEVIVYAQEHFCGDYAPAISVINSCYKHGTSRFGSWTFYTKDQDLPARPTIRFIKQWLLSRLEFRRNKMTSKIEIRNLLVENAKYKKWTNLEDTIKNSIWVEMNESNMDVSMKKLEAIIDSDFSMDFDPLEEYLKGLAPWDGKHDYIGELADRITIEELPGYFHDQEQFRYFFKKWFVGMVVGWVNPTVINQTILILVGKGGIYKTTFFNYLLPPVLRAYFLNDSSANYMDKDFLEAFFSMALICLDELEAIFGKNLSAFKSNMTKQKFSIRRPYDKYRSELRHRSSLAATSNSIQIIPDEENRRYSPWQVKCIVSPIENPLEYDKIYAQAVALGQKVVENRKKGLKNDWVYWLTNEDIEKMKVHNRYFMVVNLSEEQVKRFYTVPDIKKAEQYGTRLKFRYNAEIMERICTNPAMRQNITSQSIGYTMSRLGFPKAHRSKGNGWWVIEKEGAEINTDALFSMADARSKEEDCK</sequence>
<feature type="domain" description="Virulence-associated protein E-like" evidence="2">
    <location>
        <begin position="471"/>
        <end position="642"/>
    </location>
</feature>
<dbReference type="PANTHER" id="PTHR34985">
    <property type="entry name" value="SLR0554 PROTEIN"/>
    <property type="match status" value="1"/>
</dbReference>
<keyword evidence="5" id="KW-1185">Reference proteome</keyword>
<accession>A0A4Y8VRW2</accession>
<dbReference type="Proteomes" id="UP000297872">
    <property type="component" value="Unassembled WGS sequence"/>
</dbReference>
<gene>
    <name evidence="4" type="ORF">EXN75_04460</name>
</gene>
<evidence type="ECO:0000259" key="2">
    <source>
        <dbReference type="Pfam" id="PF05272"/>
    </source>
</evidence>
<feature type="domain" description="BT4734-like N-terminal" evidence="3">
    <location>
        <begin position="84"/>
        <end position="210"/>
    </location>
</feature>
<dbReference type="PANTHER" id="PTHR34985:SF1">
    <property type="entry name" value="SLR0554 PROTEIN"/>
    <property type="match status" value="1"/>
</dbReference>
<dbReference type="InterPro" id="IPR007936">
    <property type="entry name" value="VapE-like_dom"/>
</dbReference>
<dbReference type="Pfam" id="PF08800">
    <property type="entry name" value="BT4734-like_N"/>
    <property type="match status" value="1"/>
</dbReference>
<evidence type="ECO:0000313" key="4">
    <source>
        <dbReference type="EMBL" id="TFH83329.1"/>
    </source>
</evidence>
<comment type="caution">
    <text evidence="4">The sequence shown here is derived from an EMBL/GenBank/DDBJ whole genome shotgun (WGS) entry which is preliminary data.</text>
</comment>
<protein>
    <submittedName>
        <fullName evidence="4">Uncharacterized protein</fullName>
    </submittedName>
</protein>
<reference evidence="4 5" key="1">
    <citation type="submission" date="2019-02" db="EMBL/GenBank/DDBJ databases">
        <title>Draft Genome Sequence of the Prevotella sp. BCRC 81118, Isolated from Human Feces.</title>
        <authorList>
            <person name="Huang C.-H."/>
        </authorList>
    </citation>
    <scope>NUCLEOTIDE SEQUENCE [LARGE SCALE GENOMIC DNA]</scope>
    <source>
        <strain evidence="4 5">BCRC 81118</strain>
    </source>
</reference>
<evidence type="ECO:0000259" key="3">
    <source>
        <dbReference type="Pfam" id="PF08800"/>
    </source>
</evidence>
<feature type="region of interest" description="Disordered" evidence="1">
    <location>
        <begin position="235"/>
        <end position="257"/>
    </location>
</feature>
<name>A0A4Y8VRW2_9BACT</name>
<evidence type="ECO:0000256" key="1">
    <source>
        <dbReference type="SAM" id="MobiDB-lite"/>
    </source>
</evidence>
<evidence type="ECO:0000313" key="5">
    <source>
        <dbReference type="Proteomes" id="UP000297872"/>
    </source>
</evidence>
<dbReference type="EMBL" id="SGVY01000007">
    <property type="protein sequence ID" value="TFH83329.1"/>
    <property type="molecule type" value="Genomic_DNA"/>
</dbReference>
<proteinExistence type="predicted"/>
<dbReference type="OrthoDB" id="9801888at2"/>
<dbReference type="AlphaFoldDB" id="A0A4Y8VRW2"/>
<dbReference type="Pfam" id="PF05272">
    <property type="entry name" value="VapE-like_dom"/>
    <property type="match status" value="1"/>
</dbReference>
<dbReference type="InterPro" id="IPR014907">
    <property type="entry name" value="BT4734-like_N"/>
</dbReference>